<evidence type="ECO:0000313" key="3">
    <source>
        <dbReference type="Proteomes" id="UP001280121"/>
    </source>
</evidence>
<keyword evidence="3" id="KW-1185">Reference proteome</keyword>
<evidence type="ECO:0000259" key="1">
    <source>
        <dbReference type="Pfam" id="PF13966"/>
    </source>
</evidence>
<dbReference type="Proteomes" id="UP001280121">
    <property type="component" value="Unassembled WGS sequence"/>
</dbReference>
<sequence length="145" mass="16670">MVPILELLGISDYLATLLKARVSDFIYEGKWVIDNSFRVRFSDLCSRIDMVAISPFTDSLVWAHSRDGQVSCKSAYSCMIRDSPQVPWWRDVWCRFIPPSRSALTWCLLLNRLPTEDLLCRAGFHLAFRYSVCGVSNESSDHLFI</sequence>
<gene>
    <name evidence="2" type="ORF">Ddye_005761</name>
</gene>
<accession>A0AAD9XHR6</accession>
<comment type="caution">
    <text evidence="2">The sequence shown here is derived from an EMBL/GenBank/DDBJ whole genome shotgun (WGS) entry which is preliminary data.</text>
</comment>
<dbReference type="EMBL" id="JANJYI010000002">
    <property type="protein sequence ID" value="KAK2659228.1"/>
    <property type="molecule type" value="Genomic_DNA"/>
</dbReference>
<name>A0AAD9XHR6_9ROSI</name>
<protein>
    <recommendedName>
        <fullName evidence="1">Reverse transcriptase zinc-binding domain-containing protein</fullName>
    </recommendedName>
</protein>
<organism evidence="2 3">
    <name type="scientific">Dipteronia dyeriana</name>
    <dbReference type="NCBI Taxonomy" id="168575"/>
    <lineage>
        <taxon>Eukaryota</taxon>
        <taxon>Viridiplantae</taxon>
        <taxon>Streptophyta</taxon>
        <taxon>Embryophyta</taxon>
        <taxon>Tracheophyta</taxon>
        <taxon>Spermatophyta</taxon>
        <taxon>Magnoliopsida</taxon>
        <taxon>eudicotyledons</taxon>
        <taxon>Gunneridae</taxon>
        <taxon>Pentapetalae</taxon>
        <taxon>rosids</taxon>
        <taxon>malvids</taxon>
        <taxon>Sapindales</taxon>
        <taxon>Sapindaceae</taxon>
        <taxon>Hippocastanoideae</taxon>
        <taxon>Acereae</taxon>
        <taxon>Dipteronia</taxon>
    </lineage>
</organism>
<evidence type="ECO:0000313" key="2">
    <source>
        <dbReference type="EMBL" id="KAK2659228.1"/>
    </source>
</evidence>
<dbReference type="AlphaFoldDB" id="A0AAD9XHR6"/>
<dbReference type="InterPro" id="IPR026960">
    <property type="entry name" value="RVT-Znf"/>
</dbReference>
<dbReference type="Pfam" id="PF13966">
    <property type="entry name" value="zf-RVT"/>
    <property type="match status" value="1"/>
</dbReference>
<proteinExistence type="predicted"/>
<feature type="domain" description="Reverse transcriptase zinc-binding" evidence="1">
    <location>
        <begin position="71"/>
        <end position="145"/>
    </location>
</feature>
<reference evidence="2" key="1">
    <citation type="journal article" date="2023" name="Plant J.">
        <title>Genome sequences and population genomics provide insights into the demographic history, inbreeding, and mutation load of two 'living fossil' tree species of Dipteronia.</title>
        <authorList>
            <person name="Feng Y."/>
            <person name="Comes H.P."/>
            <person name="Chen J."/>
            <person name="Zhu S."/>
            <person name="Lu R."/>
            <person name="Zhang X."/>
            <person name="Li P."/>
            <person name="Qiu J."/>
            <person name="Olsen K.M."/>
            <person name="Qiu Y."/>
        </authorList>
    </citation>
    <scope>NUCLEOTIDE SEQUENCE</scope>
    <source>
        <strain evidence="2">KIB01</strain>
    </source>
</reference>